<comment type="subcellular location">
    <subcellularLocation>
        <location evidence="4">Peroxisome</location>
    </subcellularLocation>
</comment>
<keyword evidence="11" id="KW-0576">Peroxisome</keyword>
<keyword evidence="7" id="KW-0479">Metal-binding</keyword>
<dbReference type="SUPFAM" id="SSF52922">
    <property type="entry name" value="TK C-terminal domain-like"/>
    <property type="match status" value="1"/>
</dbReference>
<dbReference type="Proteomes" id="UP000094801">
    <property type="component" value="Unassembled WGS sequence"/>
</dbReference>
<dbReference type="InterPro" id="IPR009014">
    <property type="entry name" value="Transketo_C/PFOR_II"/>
</dbReference>
<dbReference type="PANTHER" id="PTHR43522:SF6">
    <property type="entry name" value="TRANSKETOLASE-LIKE PYRIMIDINE-BINDING DOMAIN-CONTAINING PROTEIN-RELATED"/>
    <property type="match status" value="1"/>
</dbReference>
<comment type="cofactor">
    <cofactor evidence="2">
        <name>Mg(2+)</name>
        <dbReference type="ChEBI" id="CHEBI:18420"/>
    </cofactor>
</comment>
<accession>A0A1E4T7S3</accession>
<protein>
    <recommendedName>
        <fullName evidence="14">Dihydroxyacetone synthase</fullName>
        <ecNumber evidence="13">2.2.1.3</ecNumber>
    </recommendedName>
    <alternativeName>
        <fullName evidence="15">Formaldehyde transketolase</fullName>
    </alternativeName>
    <alternativeName>
        <fullName evidence="16">Glycerone synthase</fullName>
    </alternativeName>
</protein>
<dbReference type="PANTHER" id="PTHR43522">
    <property type="entry name" value="TRANSKETOLASE"/>
    <property type="match status" value="1"/>
</dbReference>
<dbReference type="SMART" id="SM00861">
    <property type="entry name" value="Transket_pyr"/>
    <property type="match status" value="1"/>
</dbReference>
<evidence type="ECO:0000313" key="18">
    <source>
        <dbReference type="EMBL" id="ODV87810.1"/>
    </source>
</evidence>
<evidence type="ECO:0000256" key="10">
    <source>
        <dbReference type="ARBA" id="ARBA00023095"/>
    </source>
</evidence>
<organism evidence="18 19">
    <name type="scientific">[Candida] arabinofermentans NRRL YB-2248</name>
    <dbReference type="NCBI Taxonomy" id="983967"/>
    <lineage>
        <taxon>Eukaryota</taxon>
        <taxon>Fungi</taxon>
        <taxon>Dikarya</taxon>
        <taxon>Ascomycota</taxon>
        <taxon>Saccharomycotina</taxon>
        <taxon>Pichiomycetes</taxon>
        <taxon>Pichiales</taxon>
        <taxon>Pichiaceae</taxon>
        <taxon>Ogataea</taxon>
        <taxon>Ogataea/Candida clade</taxon>
    </lineage>
</organism>
<dbReference type="FunFam" id="3.40.50.970:FF:000004">
    <property type="entry name" value="Transketolase"/>
    <property type="match status" value="1"/>
</dbReference>
<keyword evidence="9" id="KW-0786">Thiamine pyrophosphate</keyword>
<evidence type="ECO:0000313" key="19">
    <source>
        <dbReference type="Proteomes" id="UP000094801"/>
    </source>
</evidence>
<evidence type="ECO:0000256" key="7">
    <source>
        <dbReference type="ARBA" id="ARBA00022723"/>
    </source>
</evidence>
<keyword evidence="8" id="KW-0460">Magnesium</keyword>
<dbReference type="Gene3D" id="3.40.50.920">
    <property type="match status" value="1"/>
</dbReference>
<dbReference type="GO" id="GO:0004802">
    <property type="term" value="F:transketolase activity"/>
    <property type="evidence" value="ECO:0007669"/>
    <property type="project" value="TreeGrafter"/>
</dbReference>
<dbReference type="InterPro" id="IPR005474">
    <property type="entry name" value="Transketolase_N"/>
</dbReference>
<dbReference type="GO" id="GO:0005634">
    <property type="term" value="C:nucleus"/>
    <property type="evidence" value="ECO:0007669"/>
    <property type="project" value="TreeGrafter"/>
</dbReference>
<evidence type="ECO:0000256" key="14">
    <source>
        <dbReference type="ARBA" id="ARBA00068501"/>
    </source>
</evidence>
<evidence type="ECO:0000256" key="2">
    <source>
        <dbReference type="ARBA" id="ARBA00001946"/>
    </source>
</evidence>
<dbReference type="InterPro" id="IPR055152">
    <property type="entry name" value="Transketolase-like_C_2"/>
</dbReference>
<dbReference type="CDD" id="cd07033">
    <property type="entry name" value="TPP_PYR_DXS_TK_like"/>
    <property type="match status" value="1"/>
</dbReference>
<evidence type="ECO:0000256" key="5">
    <source>
        <dbReference type="ARBA" id="ARBA00007131"/>
    </source>
</evidence>
<evidence type="ECO:0000256" key="16">
    <source>
        <dbReference type="ARBA" id="ARBA00080535"/>
    </source>
</evidence>
<dbReference type="CDD" id="cd02012">
    <property type="entry name" value="TPP_TK"/>
    <property type="match status" value="1"/>
</dbReference>
<dbReference type="OrthoDB" id="10267175at2759"/>
<evidence type="ECO:0000259" key="17">
    <source>
        <dbReference type="SMART" id="SM00861"/>
    </source>
</evidence>
<dbReference type="STRING" id="983967.A0A1E4T7S3"/>
<evidence type="ECO:0000256" key="12">
    <source>
        <dbReference type="ARBA" id="ARBA00051389"/>
    </source>
</evidence>
<dbReference type="GO" id="GO:0006098">
    <property type="term" value="P:pentose-phosphate shunt"/>
    <property type="evidence" value="ECO:0007669"/>
    <property type="project" value="TreeGrafter"/>
</dbReference>
<comment type="similarity">
    <text evidence="5">Belongs to the transketolase family.</text>
</comment>
<dbReference type="GO" id="GO:0047896">
    <property type="term" value="F:formaldehyde transketolase activity"/>
    <property type="evidence" value="ECO:0007669"/>
    <property type="project" value="UniProtKB-EC"/>
</dbReference>
<dbReference type="InterPro" id="IPR033247">
    <property type="entry name" value="Transketolase_fam"/>
</dbReference>
<dbReference type="InterPro" id="IPR005475">
    <property type="entry name" value="Transketolase-like_Pyr-bd"/>
</dbReference>
<feature type="domain" description="Transketolase-like pyrimidine-binding" evidence="17">
    <location>
        <begin position="366"/>
        <end position="549"/>
    </location>
</feature>
<reference evidence="19" key="1">
    <citation type="submission" date="2016-04" db="EMBL/GenBank/DDBJ databases">
        <title>Comparative genomics of biotechnologically important yeasts.</title>
        <authorList>
            <consortium name="DOE Joint Genome Institute"/>
            <person name="Riley R."/>
            <person name="Haridas S."/>
            <person name="Wolfe K.H."/>
            <person name="Lopes M.R."/>
            <person name="Hittinger C.T."/>
            <person name="Goker M."/>
            <person name="Salamov A."/>
            <person name="Wisecaver J."/>
            <person name="Long T.M."/>
            <person name="Aerts A.L."/>
            <person name="Barry K."/>
            <person name="Choi C."/>
            <person name="Clum A."/>
            <person name="Coughlan A.Y."/>
            <person name="Deshpande S."/>
            <person name="Douglass A.P."/>
            <person name="Hanson S.J."/>
            <person name="Klenk H.-P."/>
            <person name="Labutti K."/>
            <person name="Lapidus A."/>
            <person name="Lindquist E."/>
            <person name="Lipzen A."/>
            <person name="Meier-Kolthoff J.P."/>
            <person name="Ohm R.A."/>
            <person name="Otillar R.P."/>
            <person name="Pangilinan J."/>
            <person name="Peng Y."/>
            <person name="Rokas A."/>
            <person name="Rosa C.A."/>
            <person name="Scheuner C."/>
            <person name="Sibirny A.A."/>
            <person name="Slot J.C."/>
            <person name="Stielow J.B."/>
            <person name="Sun H."/>
            <person name="Kurtzman C.P."/>
            <person name="Blackwell M."/>
            <person name="Grigoriev I.V."/>
            <person name="Jeffries T.W."/>
        </authorList>
    </citation>
    <scope>NUCLEOTIDE SEQUENCE [LARGE SCALE GENOMIC DNA]</scope>
    <source>
        <strain evidence="19">NRRL YB-2248</strain>
    </source>
</reference>
<evidence type="ECO:0000256" key="15">
    <source>
        <dbReference type="ARBA" id="ARBA00077535"/>
    </source>
</evidence>
<comment type="cofactor">
    <cofactor evidence="3">
        <name>thiamine diphosphate</name>
        <dbReference type="ChEBI" id="CHEBI:58937"/>
    </cofactor>
</comment>
<dbReference type="GO" id="GO:0005829">
    <property type="term" value="C:cytosol"/>
    <property type="evidence" value="ECO:0007669"/>
    <property type="project" value="TreeGrafter"/>
</dbReference>
<evidence type="ECO:0000256" key="4">
    <source>
        <dbReference type="ARBA" id="ARBA00004275"/>
    </source>
</evidence>
<proteinExistence type="inferred from homology"/>
<dbReference type="Pfam" id="PF02779">
    <property type="entry name" value="Transket_pyr"/>
    <property type="match status" value="1"/>
</dbReference>
<gene>
    <name evidence="18" type="ORF">CANARDRAFT_5123</name>
</gene>
<dbReference type="GO" id="GO:0046872">
    <property type="term" value="F:metal ion binding"/>
    <property type="evidence" value="ECO:0007669"/>
    <property type="project" value="UniProtKB-KW"/>
</dbReference>
<comment type="catalytic activity">
    <reaction evidence="12">
        <text>D-xylulose 5-phosphate + formaldehyde = dihydroxyacetone + D-glyceraldehyde 3-phosphate</text>
        <dbReference type="Rhea" id="RHEA:24264"/>
        <dbReference type="ChEBI" id="CHEBI:16016"/>
        <dbReference type="ChEBI" id="CHEBI:16842"/>
        <dbReference type="ChEBI" id="CHEBI:57737"/>
        <dbReference type="ChEBI" id="CHEBI:59776"/>
        <dbReference type="EC" id="2.2.1.3"/>
    </reaction>
</comment>
<dbReference type="Gene3D" id="3.40.50.970">
    <property type="match status" value="2"/>
</dbReference>
<evidence type="ECO:0000256" key="3">
    <source>
        <dbReference type="ARBA" id="ARBA00001964"/>
    </source>
</evidence>
<comment type="cofactor">
    <cofactor evidence="1">
        <name>Co(2+)</name>
        <dbReference type="ChEBI" id="CHEBI:48828"/>
    </cofactor>
</comment>
<sequence>MSMRIPRAVSTNDYEHQQIIKYGRALVLDIVQQYGGGHAGSAMGGMALGIALWKYALKYAPNDPNYFNRDRFVLSNGHVCLLQYVFQHFYGLKSMTMEQLKSYHSNDYFSHCPGHPEIEHDAVEVTTGPLGQGIANAVGLAIASKNLAATYNKPGYEVINNTTYCIVGDACLQEGPALEAISLAGHFGLNNLIVIYDNNQVCADGSVDIANTEDISAKFKASNWNVIEVSDASEDVATLVKALEYAKAEKQRPTLINARTVIGADSAFENHHTAHGNALGADGVRELKLKYGFSPSQKFVVPKEIYDFFKEKAPEGDKLVADWKKLVDNYVKEYPELGKEFLSRVKGDLPSNWKSFLPTQDYAGDTPTRAAAKGLVKALGKNIPSIVAGCADLSVSVDLQWPGVTYFQDPTLRTSCGLVGDYSGRYIEYGIREHAMCAIANGLAAFNKGTFIPITSTFFMFYLYAAPAIRMAGLQELKTIHIGTHDSINEGENGPTHQPVESPVLFKAMINVYYMRPVDSAEVLGLFEKAIECDKTSVLSLSRNEVLQYPGLSSAEKVKRGGYILEDVEDADIQIIGAGAEMEFGYKAAKILGRKGYKVRVLSIPCQRLFDEQSLGYRRSVLRKDGKQVPTVIVDGHVAYGWERYATASYCMNTYGKSLPPDIIYEYFGYNPNLIAKKVEAYAKACKADPLLLHDFIDLKEKPNHHKVNKL</sequence>
<evidence type="ECO:0000256" key="8">
    <source>
        <dbReference type="ARBA" id="ARBA00022842"/>
    </source>
</evidence>
<dbReference type="SUPFAM" id="SSF52518">
    <property type="entry name" value="Thiamin diphosphate-binding fold (THDP-binding)"/>
    <property type="match status" value="2"/>
</dbReference>
<keyword evidence="19" id="KW-1185">Reference proteome</keyword>
<evidence type="ECO:0000256" key="13">
    <source>
        <dbReference type="ARBA" id="ARBA00066689"/>
    </source>
</evidence>
<keyword evidence="6" id="KW-0808">Transferase</keyword>
<evidence type="ECO:0000256" key="9">
    <source>
        <dbReference type="ARBA" id="ARBA00023052"/>
    </source>
</evidence>
<dbReference type="Pfam" id="PF00456">
    <property type="entry name" value="Transketolase_N"/>
    <property type="match status" value="1"/>
</dbReference>
<dbReference type="EC" id="2.2.1.3" evidence="13"/>
<dbReference type="AlphaFoldDB" id="A0A1E4T7S3"/>
<dbReference type="InterPro" id="IPR029061">
    <property type="entry name" value="THDP-binding"/>
</dbReference>
<dbReference type="GO" id="GO:0015945">
    <property type="term" value="P:methanol metabolic process"/>
    <property type="evidence" value="ECO:0007669"/>
    <property type="project" value="UniProtKB-KW"/>
</dbReference>
<dbReference type="EMBL" id="KV453847">
    <property type="protein sequence ID" value="ODV87810.1"/>
    <property type="molecule type" value="Genomic_DNA"/>
</dbReference>
<dbReference type="Pfam" id="PF22613">
    <property type="entry name" value="Transketolase_C_1"/>
    <property type="match status" value="1"/>
</dbReference>
<keyword evidence="10" id="KW-0485">Methanol utilization</keyword>
<name>A0A1E4T7S3_9ASCO</name>
<evidence type="ECO:0000256" key="11">
    <source>
        <dbReference type="ARBA" id="ARBA00023140"/>
    </source>
</evidence>
<dbReference type="GO" id="GO:0005777">
    <property type="term" value="C:peroxisome"/>
    <property type="evidence" value="ECO:0007669"/>
    <property type="project" value="UniProtKB-SubCell"/>
</dbReference>
<evidence type="ECO:0000256" key="6">
    <source>
        <dbReference type="ARBA" id="ARBA00022679"/>
    </source>
</evidence>
<evidence type="ECO:0000256" key="1">
    <source>
        <dbReference type="ARBA" id="ARBA00001941"/>
    </source>
</evidence>